<accession>A0A2N6NGK9</accession>
<gene>
    <name evidence="2" type="ORF">BM221_007333</name>
</gene>
<feature type="chain" id="PRO_5014620326" evidence="1">
    <location>
        <begin position="18"/>
        <end position="463"/>
    </location>
</feature>
<protein>
    <submittedName>
        <fullName evidence="2">Uncharacterized protein</fullName>
    </submittedName>
</protein>
<feature type="signal peptide" evidence="1">
    <location>
        <begin position="1"/>
        <end position="17"/>
    </location>
</feature>
<evidence type="ECO:0000313" key="2">
    <source>
        <dbReference type="EMBL" id="PMB66346.1"/>
    </source>
</evidence>
<keyword evidence="1" id="KW-0732">Signal</keyword>
<comment type="caution">
    <text evidence="2">The sequence shown here is derived from an EMBL/GenBank/DDBJ whole genome shotgun (WGS) entry which is preliminary data.</text>
</comment>
<dbReference type="EMBL" id="MRVG01000008">
    <property type="protein sequence ID" value="PMB66346.1"/>
    <property type="molecule type" value="Genomic_DNA"/>
</dbReference>
<proteinExistence type="predicted"/>
<dbReference type="Proteomes" id="UP000235728">
    <property type="component" value="Unassembled WGS sequence"/>
</dbReference>
<dbReference type="AlphaFoldDB" id="A0A2N6NGK9"/>
<reference evidence="2 3" key="1">
    <citation type="journal article" date="2016" name="Appl. Microbiol. Biotechnol.">
        <title>Characterization of T-DNA insertion mutants with decreased virulence in the entomopathogenic fungus Beauveria bassiana JEF-007.</title>
        <authorList>
            <person name="Kim S."/>
            <person name="Lee S.J."/>
            <person name="Nai Y.S."/>
            <person name="Yu J.S."/>
            <person name="Lee M.R."/>
            <person name="Yang Y.T."/>
            <person name="Kim J.S."/>
        </authorList>
    </citation>
    <scope>NUCLEOTIDE SEQUENCE [LARGE SCALE GENOMIC DNA]</scope>
    <source>
        <strain evidence="2 3">JEF-007</strain>
    </source>
</reference>
<evidence type="ECO:0000256" key="1">
    <source>
        <dbReference type="SAM" id="SignalP"/>
    </source>
</evidence>
<sequence length="463" mass="51714">MFLSVLSASLFTTASLAREIQPLHPVGAAVVRRDEDLLEKYRGQVTKLHDAISNATQCYTDFIDNLHKPEPDTLLSINACGDRYDAARAELASTHEIARSPDFPSDKLFKAQLPDVLDSRTSLQGPWTKDLQDWVHQLTLESLNAVEASKRAALLPKYRKEVTALYDHLSKAVKCYEEYGNKVQKPGANTDSINACDPEYDASARSLRDARNTAYQPDFPDGHWLFVAKIPDMRDSRNQKNLDELRDAAKHAYEIHDQAKLVDNYHEEVTDLMGRLANATKCYVDYIDHIQKEDITNEGYKSRADQACNEAYRQIQAKLTEVRAAASKPNFPGASWLFNAHLPDITDGRTELQSEWTKNLETKLHALTQAADRADGAGIQADDKLTQFNATVFQEVVPSVNKTAIEMAEILIKYVALNLLTQGKMAEEAMDATNKALLEYTKGLKGEVVNGVLKEVAAAEDNE</sequence>
<name>A0A2N6NGK9_BEABA</name>
<organism evidence="2 3">
    <name type="scientific">Beauveria bassiana</name>
    <name type="common">White muscardine disease fungus</name>
    <name type="synonym">Tritirachium shiotae</name>
    <dbReference type="NCBI Taxonomy" id="176275"/>
    <lineage>
        <taxon>Eukaryota</taxon>
        <taxon>Fungi</taxon>
        <taxon>Dikarya</taxon>
        <taxon>Ascomycota</taxon>
        <taxon>Pezizomycotina</taxon>
        <taxon>Sordariomycetes</taxon>
        <taxon>Hypocreomycetidae</taxon>
        <taxon>Hypocreales</taxon>
        <taxon>Cordycipitaceae</taxon>
        <taxon>Beauveria</taxon>
    </lineage>
</organism>
<evidence type="ECO:0000313" key="3">
    <source>
        <dbReference type="Proteomes" id="UP000235728"/>
    </source>
</evidence>